<gene>
    <name evidence="2" type="ORF">Aargi30884_03160</name>
</gene>
<dbReference type="SUPFAM" id="SSF52833">
    <property type="entry name" value="Thioredoxin-like"/>
    <property type="match status" value="1"/>
</dbReference>
<feature type="signal peptide" evidence="1">
    <location>
        <begin position="1"/>
        <end position="21"/>
    </location>
</feature>
<dbReference type="InterPro" id="IPR036249">
    <property type="entry name" value="Thioredoxin-like_sf"/>
</dbReference>
<dbReference type="Gene3D" id="3.40.30.10">
    <property type="entry name" value="Glutaredoxin"/>
    <property type="match status" value="1"/>
</dbReference>
<protein>
    <recommendedName>
        <fullName evidence="4">Transporter accessory protein</fullName>
    </recommendedName>
</protein>
<dbReference type="AlphaFoldDB" id="A0A6N4TF84"/>
<accession>A0A6N4TF84</accession>
<dbReference type="RefSeq" id="WP_163051341.1">
    <property type="nucleotide sequence ID" value="NZ_AP019695.1"/>
</dbReference>
<evidence type="ECO:0000313" key="3">
    <source>
        <dbReference type="Proteomes" id="UP000464754"/>
    </source>
</evidence>
<sequence length="194" mass="22557">MKKRIVLMILLCILISGCSSKGEDEASKNNYCDDSAGICGFENKNDNLVDTDFMMKISMEEAIHKMFEKETAVFYFGYPDCPWCKEAVPILKEVAKQFHDKIYYVQTRDSQKELLYTDEERKELSLYLKDYMKEDESGDLKLYVPLVVRIENGKVVDGHLGTVEGHDAHERKMNEEEKEEIMQIYKKIVLKGDK</sequence>
<dbReference type="EMBL" id="AP019695">
    <property type="protein sequence ID" value="BBK21413.1"/>
    <property type="molecule type" value="Genomic_DNA"/>
</dbReference>
<dbReference type="PROSITE" id="PS51257">
    <property type="entry name" value="PROKAR_LIPOPROTEIN"/>
    <property type="match status" value="1"/>
</dbReference>
<dbReference type="Pfam" id="PF20207">
    <property type="entry name" value="DUF6568"/>
    <property type="match status" value="1"/>
</dbReference>
<organism evidence="2 3">
    <name type="scientific">Amedibacterium intestinale</name>
    <dbReference type="NCBI Taxonomy" id="2583452"/>
    <lineage>
        <taxon>Bacteria</taxon>
        <taxon>Bacillati</taxon>
        <taxon>Bacillota</taxon>
        <taxon>Erysipelotrichia</taxon>
        <taxon>Erysipelotrichales</taxon>
        <taxon>Erysipelotrichaceae</taxon>
        <taxon>Amedibacterium</taxon>
    </lineage>
</organism>
<dbReference type="Proteomes" id="UP000464754">
    <property type="component" value="Chromosome"/>
</dbReference>
<feature type="chain" id="PRO_5038656624" description="Transporter accessory protein" evidence="1">
    <location>
        <begin position="22"/>
        <end position="194"/>
    </location>
</feature>
<name>A0A6N4TF84_9FIRM</name>
<evidence type="ECO:0008006" key="4">
    <source>
        <dbReference type="Google" id="ProtNLM"/>
    </source>
</evidence>
<dbReference type="InterPro" id="IPR046698">
    <property type="entry name" value="PedC-like"/>
</dbReference>
<evidence type="ECO:0000256" key="1">
    <source>
        <dbReference type="SAM" id="SignalP"/>
    </source>
</evidence>
<dbReference type="KEGG" id="aarg:Aargi30884_03160"/>
<evidence type="ECO:0000313" key="2">
    <source>
        <dbReference type="EMBL" id="BBK21413.1"/>
    </source>
</evidence>
<proteinExistence type="predicted"/>
<keyword evidence="1" id="KW-0732">Signal</keyword>
<keyword evidence="3" id="KW-1185">Reference proteome</keyword>
<reference evidence="3" key="1">
    <citation type="submission" date="2019-05" db="EMBL/GenBank/DDBJ databases">
        <title>Complete genome sequencing of Absiella argi strain JCM 30884.</title>
        <authorList>
            <person name="Sakamoto M."/>
            <person name="Murakami T."/>
            <person name="Mori H."/>
        </authorList>
    </citation>
    <scope>NUCLEOTIDE SEQUENCE [LARGE SCALE GENOMIC DNA]</scope>
    <source>
        <strain evidence="3">JCM 30884</strain>
    </source>
</reference>